<feature type="transmembrane region" description="Helical" evidence="7">
    <location>
        <begin position="107"/>
        <end position="127"/>
    </location>
</feature>
<evidence type="ECO:0000313" key="10">
    <source>
        <dbReference type="Proteomes" id="UP000245845"/>
    </source>
</evidence>
<dbReference type="InterPro" id="IPR000515">
    <property type="entry name" value="MetI-like"/>
</dbReference>
<dbReference type="GO" id="GO:0005886">
    <property type="term" value="C:plasma membrane"/>
    <property type="evidence" value="ECO:0007669"/>
    <property type="project" value="UniProtKB-SubCell"/>
</dbReference>
<dbReference type="Proteomes" id="UP000245845">
    <property type="component" value="Unassembled WGS sequence"/>
</dbReference>
<keyword evidence="2 7" id="KW-0813">Transport</keyword>
<feature type="transmembrane region" description="Helical" evidence="7">
    <location>
        <begin position="245"/>
        <end position="266"/>
    </location>
</feature>
<gene>
    <name evidence="9" type="ORF">A8806_105266</name>
</gene>
<dbReference type="RefSeq" id="WP_109731089.1">
    <property type="nucleotide sequence ID" value="NZ_BAAACK010000018.1"/>
</dbReference>
<dbReference type="GO" id="GO:0055085">
    <property type="term" value="P:transmembrane transport"/>
    <property type="evidence" value="ECO:0007669"/>
    <property type="project" value="InterPro"/>
</dbReference>
<feature type="transmembrane region" description="Helical" evidence="7">
    <location>
        <begin position="187"/>
        <end position="209"/>
    </location>
</feature>
<dbReference type="InterPro" id="IPR035906">
    <property type="entry name" value="MetI-like_sf"/>
</dbReference>
<keyword evidence="6 7" id="KW-0472">Membrane</keyword>
<dbReference type="AlphaFoldDB" id="A0A2Y9C559"/>
<comment type="similarity">
    <text evidence="7">Belongs to the binding-protein-dependent transport system permease family.</text>
</comment>
<proteinExistence type="inferred from homology"/>
<feature type="domain" description="ABC transmembrane type-1" evidence="8">
    <location>
        <begin position="75"/>
        <end position="266"/>
    </location>
</feature>
<keyword evidence="5 7" id="KW-1133">Transmembrane helix</keyword>
<dbReference type="PROSITE" id="PS50928">
    <property type="entry name" value="ABC_TM1"/>
    <property type="match status" value="1"/>
</dbReference>
<dbReference type="SUPFAM" id="SSF161098">
    <property type="entry name" value="MetI-like"/>
    <property type="match status" value="1"/>
</dbReference>
<dbReference type="PANTHER" id="PTHR43744">
    <property type="entry name" value="ABC TRANSPORTER PERMEASE PROTEIN MG189-RELATED-RELATED"/>
    <property type="match status" value="1"/>
</dbReference>
<comment type="caution">
    <text evidence="9">The sequence shown here is derived from an EMBL/GenBank/DDBJ whole genome shotgun (WGS) entry which is preliminary data.</text>
</comment>
<evidence type="ECO:0000256" key="3">
    <source>
        <dbReference type="ARBA" id="ARBA00022475"/>
    </source>
</evidence>
<evidence type="ECO:0000256" key="7">
    <source>
        <dbReference type="RuleBase" id="RU363032"/>
    </source>
</evidence>
<organism evidence="9 10">
    <name type="scientific">Faecalicatena orotica</name>
    <dbReference type="NCBI Taxonomy" id="1544"/>
    <lineage>
        <taxon>Bacteria</taxon>
        <taxon>Bacillati</taxon>
        <taxon>Bacillota</taxon>
        <taxon>Clostridia</taxon>
        <taxon>Lachnospirales</taxon>
        <taxon>Lachnospiraceae</taxon>
        <taxon>Faecalicatena</taxon>
    </lineage>
</organism>
<keyword evidence="3" id="KW-1003">Cell membrane</keyword>
<name>A0A2Y9C559_9FIRM</name>
<dbReference type="CDD" id="cd06261">
    <property type="entry name" value="TM_PBP2"/>
    <property type="match status" value="1"/>
</dbReference>
<evidence type="ECO:0000256" key="6">
    <source>
        <dbReference type="ARBA" id="ARBA00023136"/>
    </source>
</evidence>
<keyword evidence="10" id="KW-1185">Reference proteome</keyword>
<dbReference type="PANTHER" id="PTHR43744:SF8">
    <property type="entry name" value="SN-GLYCEROL-3-PHOSPHATE TRANSPORT SYSTEM PERMEASE PROTEIN UGPE"/>
    <property type="match status" value="1"/>
</dbReference>
<accession>A0A2Y9C559</accession>
<feature type="transmembrane region" description="Helical" evidence="7">
    <location>
        <begin position="14"/>
        <end position="35"/>
    </location>
</feature>
<dbReference type="Gene3D" id="1.10.3720.10">
    <property type="entry name" value="MetI-like"/>
    <property type="match status" value="1"/>
</dbReference>
<comment type="subcellular location">
    <subcellularLocation>
        <location evidence="1 7">Cell membrane</location>
        <topology evidence="1 7">Multi-pass membrane protein</topology>
    </subcellularLocation>
</comment>
<feature type="transmembrane region" description="Helical" evidence="7">
    <location>
        <begin position="147"/>
        <end position="166"/>
    </location>
</feature>
<evidence type="ECO:0000256" key="2">
    <source>
        <dbReference type="ARBA" id="ARBA00022448"/>
    </source>
</evidence>
<evidence type="ECO:0000256" key="1">
    <source>
        <dbReference type="ARBA" id="ARBA00004651"/>
    </source>
</evidence>
<evidence type="ECO:0000256" key="5">
    <source>
        <dbReference type="ARBA" id="ARBA00022989"/>
    </source>
</evidence>
<feature type="transmembrane region" description="Helical" evidence="7">
    <location>
        <begin position="79"/>
        <end position="100"/>
    </location>
</feature>
<dbReference type="Pfam" id="PF00528">
    <property type="entry name" value="BPD_transp_1"/>
    <property type="match status" value="1"/>
</dbReference>
<protein>
    <submittedName>
        <fullName evidence="9">Carbohydrate ABC transporter membrane protein 2 (CUT1 family)</fullName>
    </submittedName>
</protein>
<keyword evidence="4 7" id="KW-0812">Transmembrane</keyword>
<dbReference type="OrthoDB" id="42677at2"/>
<evidence type="ECO:0000256" key="4">
    <source>
        <dbReference type="ARBA" id="ARBA00022692"/>
    </source>
</evidence>
<reference evidence="9 10" key="1">
    <citation type="submission" date="2018-05" db="EMBL/GenBank/DDBJ databases">
        <title>The Hungate 1000. A catalogue of reference genomes from the rumen microbiome.</title>
        <authorList>
            <person name="Kelly W."/>
        </authorList>
    </citation>
    <scope>NUCLEOTIDE SEQUENCE [LARGE SCALE GENOMIC DNA]</scope>
    <source>
        <strain evidence="9 10">NLAE-zl-C242</strain>
    </source>
</reference>
<dbReference type="EMBL" id="QGDL01000005">
    <property type="protein sequence ID" value="PWJ29963.1"/>
    <property type="molecule type" value="Genomic_DNA"/>
</dbReference>
<evidence type="ECO:0000313" key="9">
    <source>
        <dbReference type="EMBL" id="PWJ29963.1"/>
    </source>
</evidence>
<feature type="transmembrane region" description="Helical" evidence="7">
    <location>
        <begin position="215"/>
        <end position="233"/>
    </location>
</feature>
<sequence length="281" mass="31286">MTRKKRLSSVLQNIFKIAVLVLFMSPFYVALNYALKTKQEIAQTGLAWPKELHFENFTEAIRQTYVAGMPFFKVLMNTVIATLVGTALIVFISAMAAYAIARRKGKIYSICYTLMVVTLLVPIQAYMFPLYDELRGMGLLNTNLGFILAKVGAQVGYSVIITTGFVKNISVEIEEAALIDGASIPKMFVKIVMPLLKPIFMTSIVINALSIWNDFGLAFIVLTKPANYVLPLLQFTFITSNTSMLNLAFALFLLTMIPILLLYLFLQKYIVSGIMLGSVKG</sequence>
<evidence type="ECO:0000259" key="8">
    <source>
        <dbReference type="PROSITE" id="PS50928"/>
    </source>
</evidence>